<dbReference type="InterPro" id="IPR011598">
    <property type="entry name" value="bHLH_dom"/>
</dbReference>
<evidence type="ECO:0000313" key="4">
    <source>
        <dbReference type="Proteomes" id="UP000242188"/>
    </source>
</evidence>
<dbReference type="GO" id="GO:0007423">
    <property type="term" value="P:sensory organ development"/>
    <property type="evidence" value="ECO:0007669"/>
    <property type="project" value="TreeGrafter"/>
</dbReference>
<dbReference type="GO" id="GO:0000981">
    <property type="term" value="F:DNA-binding transcription factor activity, RNA polymerase II-specific"/>
    <property type="evidence" value="ECO:0007669"/>
    <property type="project" value="TreeGrafter"/>
</dbReference>
<reference evidence="3 4" key="1">
    <citation type="journal article" date="2017" name="Nat. Ecol. Evol.">
        <title>Scallop genome provides insights into evolution of bilaterian karyotype and development.</title>
        <authorList>
            <person name="Wang S."/>
            <person name="Zhang J."/>
            <person name="Jiao W."/>
            <person name="Li J."/>
            <person name="Xun X."/>
            <person name="Sun Y."/>
            <person name="Guo X."/>
            <person name="Huan P."/>
            <person name="Dong B."/>
            <person name="Zhang L."/>
            <person name="Hu X."/>
            <person name="Sun X."/>
            <person name="Wang J."/>
            <person name="Zhao C."/>
            <person name="Wang Y."/>
            <person name="Wang D."/>
            <person name="Huang X."/>
            <person name="Wang R."/>
            <person name="Lv J."/>
            <person name="Li Y."/>
            <person name="Zhang Z."/>
            <person name="Liu B."/>
            <person name="Lu W."/>
            <person name="Hui Y."/>
            <person name="Liang J."/>
            <person name="Zhou Z."/>
            <person name="Hou R."/>
            <person name="Li X."/>
            <person name="Liu Y."/>
            <person name="Li H."/>
            <person name="Ning X."/>
            <person name="Lin Y."/>
            <person name="Zhao L."/>
            <person name="Xing Q."/>
            <person name="Dou J."/>
            <person name="Li Y."/>
            <person name="Mao J."/>
            <person name="Guo H."/>
            <person name="Dou H."/>
            <person name="Li T."/>
            <person name="Mu C."/>
            <person name="Jiang W."/>
            <person name="Fu Q."/>
            <person name="Fu X."/>
            <person name="Miao Y."/>
            <person name="Liu J."/>
            <person name="Yu Q."/>
            <person name="Li R."/>
            <person name="Liao H."/>
            <person name="Li X."/>
            <person name="Kong Y."/>
            <person name="Jiang Z."/>
            <person name="Chourrout D."/>
            <person name="Li R."/>
            <person name="Bao Z."/>
        </authorList>
    </citation>
    <scope>NUCLEOTIDE SEQUENCE [LARGE SCALE GENOMIC DNA]</scope>
    <source>
        <strain evidence="3 4">PY_sf001</strain>
    </source>
</reference>
<feature type="compositionally biased region" description="Basic and acidic residues" evidence="1">
    <location>
        <begin position="9"/>
        <end position="20"/>
    </location>
</feature>
<dbReference type="GO" id="GO:0005634">
    <property type="term" value="C:nucleus"/>
    <property type="evidence" value="ECO:0007669"/>
    <property type="project" value="TreeGrafter"/>
</dbReference>
<dbReference type="SUPFAM" id="SSF47459">
    <property type="entry name" value="HLH, helix-loop-helix DNA-binding domain"/>
    <property type="match status" value="1"/>
</dbReference>
<dbReference type="Pfam" id="PF00010">
    <property type="entry name" value="HLH"/>
    <property type="match status" value="1"/>
</dbReference>
<dbReference type="CDD" id="cd11390">
    <property type="entry name" value="bHLH_TS"/>
    <property type="match status" value="1"/>
</dbReference>
<dbReference type="GO" id="GO:0046983">
    <property type="term" value="F:protein dimerization activity"/>
    <property type="evidence" value="ECO:0007669"/>
    <property type="project" value="InterPro"/>
</dbReference>
<keyword evidence="4" id="KW-1185">Reference proteome</keyword>
<dbReference type="GO" id="GO:0070888">
    <property type="term" value="F:E-box binding"/>
    <property type="evidence" value="ECO:0007669"/>
    <property type="project" value="TreeGrafter"/>
</dbReference>
<dbReference type="GO" id="GO:0045944">
    <property type="term" value="P:positive regulation of transcription by RNA polymerase II"/>
    <property type="evidence" value="ECO:0007669"/>
    <property type="project" value="TreeGrafter"/>
</dbReference>
<dbReference type="EMBL" id="NEDP02005539">
    <property type="protein sequence ID" value="OWF39153.1"/>
    <property type="molecule type" value="Genomic_DNA"/>
</dbReference>
<sequence length="267" mass="29959">MAFSVENCLPRRSEQNENKNHLSYSEYDATEIEEKDFAKSTSGDSMNEYIKSTGDNSEEQREYNCGNNLQIVNVSGKSCSPKSPPSGRVKEMRNTINKRERRRMQQLNCALNGLRDVIPSVHPSSTRKLSKIATLVSAKSYIQMLSKSVQEMSTLLTDLRACQSTAGLNRRGPCLPLCVPKRLPHLPSFLSAESAQCSPSNSKGFVSYPSSYSSEAPTISALPVNTVATLRHQEHGQHVYFTNPTPTLWGHFPQTLNHCHRYYHNDF</sequence>
<evidence type="ECO:0000313" key="3">
    <source>
        <dbReference type="EMBL" id="OWF39153.1"/>
    </source>
</evidence>
<protein>
    <submittedName>
        <fullName evidence="3">Oligodendrocyte transcription factor 2</fullName>
    </submittedName>
</protein>
<dbReference type="Gene3D" id="4.10.280.10">
    <property type="entry name" value="Helix-loop-helix DNA-binding domain"/>
    <property type="match status" value="1"/>
</dbReference>
<accession>A0A210PRN4</accession>
<name>A0A210PRN4_MIZYE</name>
<comment type="caution">
    <text evidence="3">The sequence shown here is derived from an EMBL/GenBank/DDBJ whole genome shotgun (WGS) entry which is preliminary data.</text>
</comment>
<dbReference type="InterPro" id="IPR050359">
    <property type="entry name" value="bHLH_transcription_factors"/>
</dbReference>
<dbReference type="PROSITE" id="PS50888">
    <property type="entry name" value="BHLH"/>
    <property type="match status" value="1"/>
</dbReference>
<organism evidence="3 4">
    <name type="scientific">Mizuhopecten yessoensis</name>
    <name type="common">Japanese scallop</name>
    <name type="synonym">Patinopecten yessoensis</name>
    <dbReference type="NCBI Taxonomy" id="6573"/>
    <lineage>
        <taxon>Eukaryota</taxon>
        <taxon>Metazoa</taxon>
        <taxon>Spiralia</taxon>
        <taxon>Lophotrochozoa</taxon>
        <taxon>Mollusca</taxon>
        <taxon>Bivalvia</taxon>
        <taxon>Autobranchia</taxon>
        <taxon>Pteriomorphia</taxon>
        <taxon>Pectinida</taxon>
        <taxon>Pectinoidea</taxon>
        <taxon>Pectinidae</taxon>
        <taxon>Mizuhopecten</taxon>
    </lineage>
</organism>
<dbReference type="InterPro" id="IPR036638">
    <property type="entry name" value="HLH_DNA-bd_sf"/>
</dbReference>
<dbReference type="Proteomes" id="UP000242188">
    <property type="component" value="Unassembled WGS sequence"/>
</dbReference>
<dbReference type="PANTHER" id="PTHR19290:SF164">
    <property type="entry name" value="BHLH DOMAIN-CONTAINING PROTEIN"/>
    <property type="match status" value="1"/>
</dbReference>
<dbReference type="AlphaFoldDB" id="A0A210PRN4"/>
<evidence type="ECO:0000256" key="1">
    <source>
        <dbReference type="SAM" id="MobiDB-lite"/>
    </source>
</evidence>
<proteinExistence type="predicted"/>
<dbReference type="SMART" id="SM00353">
    <property type="entry name" value="HLH"/>
    <property type="match status" value="1"/>
</dbReference>
<dbReference type="PANTHER" id="PTHR19290">
    <property type="entry name" value="BASIC HELIX-LOOP-HELIX PROTEIN NEUROGENIN-RELATED"/>
    <property type="match status" value="1"/>
</dbReference>
<dbReference type="STRING" id="6573.A0A210PRN4"/>
<gene>
    <name evidence="3" type="ORF">KP79_PYT07156</name>
</gene>
<dbReference type="OrthoDB" id="10555851at2759"/>
<feature type="region of interest" description="Disordered" evidence="1">
    <location>
        <begin position="1"/>
        <end position="27"/>
    </location>
</feature>
<feature type="domain" description="BHLH" evidence="2">
    <location>
        <begin position="91"/>
        <end position="145"/>
    </location>
</feature>
<dbReference type="GO" id="GO:0061564">
    <property type="term" value="P:axon development"/>
    <property type="evidence" value="ECO:0007669"/>
    <property type="project" value="TreeGrafter"/>
</dbReference>
<evidence type="ECO:0000259" key="2">
    <source>
        <dbReference type="PROSITE" id="PS50888"/>
    </source>
</evidence>